<protein>
    <submittedName>
        <fullName evidence="1">Uncharacterized protein</fullName>
    </submittedName>
</protein>
<dbReference type="OrthoDB" id="5584618at2759"/>
<evidence type="ECO:0000313" key="1">
    <source>
        <dbReference type="EMBL" id="ORZ36116.1"/>
    </source>
</evidence>
<dbReference type="EMBL" id="MCFL01000018">
    <property type="protein sequence ID" value="ORZ36116.1"/>
    <property type="molecule type" value="Genomic_DNA"/>
</dbReference>
<accession>A0A1Y2HNE2</accession>
<dbReference type="AlphaFoldDB" id="A0A1Y2HNE2"/>
<evidence type="ECO:0000313" key="2">
    <source>
        <dbReference type="Proteomes" id="UP000193411"/>
    </source>
</evidence>
<comment type="caution">
    <text evidence="1">The sequence shown here is derived from an EMBL/GenBank/DDBJ whole genome shotgun (WGS) entry which is preliminary data.</text>
</comment>
<name>A0A1Y2HNE2_9FUNG</name>
<keyword evidence="2" id="KW-1185">Reference proteome</keyword>
<gene>
    <name evidence="1" type="ORF">BCR44DRAFT_1460532</name>
</gene>
<reference evidence="1 2" key="1">
    <citation type="submission" date="2016-07" db="EMBL/GenBank/DDBJ databases">
        <title>Pervasive Adenine N6-methylation of Active Genes in Fungi.</title>
        <authorList>
            <consortium name="DOE Joint Genome Institute"/>
            <person name="Mondo S.J."/>
            <person name="Dannebaum R.O."/>
            <person name="Kuo R.C."/>
            <person name="Labutti K."/>
            <person name="Haridas S."/>
            <person name="Kuo A."/>
            <person name="Salamov A."/>
            <person name="Ahrendt S.R."/>
            <person name="Lipzen A."/>
            <person name="Sullivan W."/>
            <person name="Andreopoulos W.B."/>
            <person name="Clum A."/>
            <person name="Lindquist E."/>
            <person name="Daum C."/>
            <person name="Ramamoorthy G.K."/>
            <person name="Gryganskyi A."/>
            <person name="Culley D."/>
            <person name="Magnuson J.K."/>
            <person name="James T.Y."/>
            <person name="O'Malley M.A."/>
            <person name="Stajich J.E."/>
            <person name="Spatafora J.W."/>
            <person name="Visel A."/>
            <person name="Grigoriev I.V."/>
        </authorList>
    </citation>
    <scope>NUCLEOTIDE SEQUENCE [LARGE SCALE GENOMIC DNA]</scope>
    <source>
        <strain evidence="1 2">PL171</strain>
    </source>
</reference>
<organism evidence="1 2">
    <name type="scientific">Catenaria anguillulae PL171</name>
    <dbReference type="NCBI Taxonomy" id="765915"/>
    <lineage>
        <taxon>Eukaryota</taxon>
        <taxon>Fungi</taxon>
        <taxon>Fungi incertae sedis</taxon>
        <taxon>Blastocladiomycota</taxon>
        <taxon>Blastocladiomycetes</taxon>
        <taxon>Blastocladiales</taxon>
        <taxon>Catenariaceae</taxon>
        <taxon>Catenaria</taxon>
    </lineage>
</organism>
<dbReference type="Proteomes" id="UP000193411">
    <property type="component" value="Unassembled WGS sequence"/>
</dbReference>
<proteinExistence type="predicted"/>
<sequence length="453" mass="48920">MEHHHPHHSHSHSHSLAPLVSPASFHALPSPLPLDLLAAKHLSANNTTSTFKHSLTLNDVKDQPNPIDFCYSLGAHHLLEQFTRATLPTLEPTPGNARHIMLLWTHRLSALVALDLAHIALAEARTLDLVHHPLAPLHLQLAAARLPALANDPLRALDLLAKVAARLESDTTTTSTSTSSLTALLAAYRHMIAVAAWHLSDPRLVSHLISQLESKITISSITDKRARIQWWIDSALARMAVTQLVHAEHAVCSLEHELGSGAALVQCVRATLLSCRGQHAEAAAAWTSLWHQVAGTARRVRAYEAALAGSTPLAPLVPHLPTDFMPLSSATADSPPAPTSPATYAADHAWLSPLVVHTPHLLRAINNNRLVSQVYHALSPVSPESLLVDWMQAAKWGMFADPPLVGNLATWIEVSPNGSVAGEQVSEMDRKRDVLRTMTKASDAACVAALRMG</sequence>